<proteinExistence type="predicted"/>
<keyword evidence="1" id="KW-0732">Signal</keyword>
<feature type="chain" id="PRO_5011506266" evidence="1">
    <location>
        <begin position="24"/>
        <end position="300"/>
    </location>
</feature>
<keyword evidence="3" id="KW-1185">Reference proteome</keyword>
<dbReference type="RefSeq" id="WP_091241713.1">
    <property type="nucleotide sequence ID" value="NZ_FNAG01000004.1"/>
</dbReference>
<dbReference type="AlphaFoldDB" id="A0A1G6W1J8"/>
<feature type="signal peptide" evidence="1">
    <location>
        <begin position="1"/>
        <end position="23"/>
    </location>
</feature>
<evidence type="ECO:0000313" key="3">
    <source>
        <dbReference type="Proteomes" id="UP000199603"/>
    </source>
</evidence>
<sequence>MRSTMLTLSLLACLGLAPQTLPAQPPMAVATAAVAAADPSLQLQELVRHFRSNDLVGLVRGSVPPAHYQTLLDKYEQARQRPTTESQRAEFAESVQKLIAPDAVDTLMAEIEPKLTERAAQSEGMILLGLGALNMAVTSPDSDLTEEQRAMLKAALPGIEAWVIQTDFFSVDTLRQALTLVADAARRTGISELEQFKMLSFEQVLGHGGRMLAAGKQAVKLYGIDLDAIASTARMDVLEVDGDEARVRTTFTVFDAPLHFEQTLVQVDGRWYTREAAREWNEHVHIEFGDEDSTGPASEG</sequence>
<organism evidence="2 3">
    <name type="scientific">Aquimonas voraii</name>
    <dbReference type="NCBI Taxonomy" id="265719"/>
    <lineage>
        <taxon>Bacteria</taxon>
        <taxon>Pseudomonadati</taxon>
        <taxon>Pseudomonadota</taxon>
        <taxon>Gammaproteobacteria</taxon>
        <taxon>Lysobacterales</taxon>
        <taxon>Lysobacteraceae</taxon>
        <taxon>Aquimonas</taxon>
    </lineage>
</organism>
<gene>
    <name evidence="2" type="ORF">SAMN04488509_10480</name>
</gene>
<reference evidence="2 3" key="1">
    <citation type="submission" date="2016-10" db="EMBL/GenBank/DDBJ databases">
        <authorList>
            <person name="de Groot N.N."/>
        </authorList>
    </citation>
    <scope>NUCLEOTIDE SEQUENCE [LARGE SCALE GENOMIC DNA]</scope>
    <source>
        <strain evidence="2 3">DSM 16957</strain>
    </source>
</reference>
<name>A0A1G6W1J8_9GAMM</name>
<dbReference type="OrthoDB" id="6194714at2"/>
<evidence type="ECO:0000313" key="2">
    <source>
        <dbReference type="EMBL" id="SDD59810.1"/>
    </source>
</evidence>
<dbReference type="Proteomes" id="UP000199603">
    <property type="component" value="Unassembled WGS sequence"/>
</dbReference>
<accession>A0A1G6W1J8</accession>
<dbReference type="EMBL" id="FNAG01000004">
    <property type="protein sequence ID" value="SDD59810.1"/>
    <property type="molecule type" value="Genomic_DNA"/>
</dbReference>
<dbReference type="STRING" id="265719.SAMN04488509_10480"/>
<evidence type="ECO:0000256" key="1">
    <source>
        <dbReference type="SAM" id="SignalP"/>
    </source>
</evidence>
<protein>
    <submittedName>
        <fullName evidence="2">Uncharacterized protein</fullName>
    </submittedName>
</protein>